<feature type="transmembrane region" description="Helical" evidence="1">
    <location>
        <begin position="312"/>
        <end position="332"/>
    </location>
</feature>
<reference evidence="2 3" key="1">
    <citation type="submission" date="2022-05" db="EMBL/GenBank/DDBJ databases">
        <title>Novel Pseudomonas spp. Isolated from a Rainbow Trout Aquaculture Facility.</title>
        <authorList>
            <person name="Testerman T."/>
            <person name="Graf J."/>
        </authorList>
    </citation>
    <scope>NUCLEOTIDE SEQUENCE [LARGE SCALE GENOMIC DNA]</scope>
    <source>
        <strain evidence="2 3">ID1025</strain>
    </source>
</reference>
<dbReference type="EMBL" id="JAMDGZ010000068">
    <property type="protein sequence ID" value="MDD1016959.1"/>
    <property type="molecule type" value="Genomic_DNA"/>
</dbReference>
<dbReference type="RefSeq" id="WP_273895576.1">
    <property type="nucleotide sequence ID" value="NZ_JAMDGP010000062.1"/>
</dbReference>
<dbReference type="Proteomes" id="UP001148184">
    <property type="component" value="Unassembled WGS sequence"/>
</dbReference>
<comment type="caution">
    <text evidence="2">The sequence shown here is derived from an EMBL/GenBank/DDBJ whole genome shotgun (WGS) entry which is preliminary data.</text>
</comment>
<feature type="transmembrane region" description="Helical" evidence="1">
    <location>
        <begin position="385"/>
        <end position="410"/>
    </location>
</feature>
<proteinExistence type="predicted"/>
<evidence type="ECO:0000313" key="3">
    <source>
        <dbReference type="Proteomes" id="UP001148184"/>
    </source>
</evidence>
<gene>
    <name evidence="2" type="ORF">M5G17_25155</name>
</gene>
<organism evidence="2 3">
    <name type="scientific">Pseudomonas rubra</name>
    <dbReference type="NCBI Taxonomy" id="2942627"/>
    <lineage>
        <taxon>Bacteria</taxon>
        <taxon>Pseudomonadati</taxon>
        <taxon>Pseudomonadota</taxon>
        <taxon>Gammaproteobacteria</taxon>
        <taxon>Pseudomonadales</taxon>
        <taxon>Pseudomonadaceae</taxon>
        <taxon>Pseudomonas</taxon>
    </lineage>
</organism>
<evidence type="ECO:0000256" key="1">
    <source>
        <dbReference type="SAM" id="Phobius"/>
    </source>
</evidence>
<keyword evidence="1" id="KW-0472">Membrane</keyword>
<evidence type="ECO:0000313" key="2">
    <source>
        <dbReference type="EMBL" id="MDD1016959.1"/>
    </source>
</evidence>
<protein>
    <submittedName>
        <fullName evidence="2">Uncharacterized protein</fullName>
    </submittedName>
</protein>
<keyword evidence="1" id="KW-0812">Transmembrane</keyword>
<name>A0ABT5PF63_9PSED</name>
<sequence>MADVLEFVRAYRLLGRPVLTTGNSFHFKAGAYSAELAEAVLALMESKTGRFDELLIDGEEVRPQAATLSNPWSNIELCYVLDASGAVPVFKNIEQLMARSKSYVRQSLPPHFYLLDDDVLSSEEPLDPQVKSLQAICRLIVCLADLAHFHDEKKSSDEYKLVFVADDSSKGERTVTLYPFLDKSLLAFEVGIALVDSLQGSNLDVNPHLLKERAIFRASLIEHLAGHFDGRERFRLLVSTWSKFVELYENNLATYLSGFSFHKIKQEIATAQITIADQMSKVVGDISGKILSVPVSLVAVIAIAKADSGLESTILVAGLTITSALLAETLAAQKLQYDRIKHSRRMMFSAHFSSARQYPADLKRCLEDAVDGLKENERKLKRSLLALRAICWIPAIAATTLHSFIFQGYLSQGAKQIMKLLLSLSVPL</sequence>
<keyword evidence="1" id="KW-1133">Transmembrane helix</keyword>
<keyword evidence="3" id="KW-1185">Reference proteome</keyword>
<accession>A0ABT5PF63</accession>